<evidence type="ECO:0000313" key="5">
    <source>
        <dbReference type="EMBL" id="KAF5317642.1"/>
    </source>
</evidence>
<dbReference type="GO" id="GO:0005737">
    <property type="term" value="C:cytoplasm"/>
    <property type="evidence" value="ECO:0007669"/>
    <property type="project" value="TreeGrafter"/>
</dbReference>
<comment type="caution">
    <text evidence="5">The sequence shown here is derived from an EMBL/GenBank/DDBJ whole genome shotgun (WGS) entry which is preliminary data.</text>
</comment>
<evidence type="ECO:0000256" key="2">
    <source>
        <dbReference type="ARBA" id="ARBA00022703"/>
    </source>
</evidence>
<name>A0A8H5B6U2_9AGAR</name>
<dbReference type="Gene3D" id="3.40.50.1460">
    <property type="match status" value="1"/>
</dbReference>
<evidence type="ECO:0000313" key="6">
    <source>
        <dbReference type="Proteomes" id="UP000559256"/>
    </source>
</evidence>
<dbReference type="InterPro" id="IPR029030">
    <property type="entry name" value="Caspase-like_dom_sf"/>
</dbReference>
<dbReference type="GO" id="GO:0006508">
    <property type="term" value="P:proteolysis"/>
    <property type="evidence" value="ECO:0007669"/>
    <property type="project" value="InterPro"/>
</dbReference>
<organism evidence="5 6">
    <name type="scientific">Tetrapyrgos nigripes</name>
    <dbReference type="NCBI Taxonomy" id="182062"/>
    <lineage>
        <taxon>Eukaryota</taxon>
        <taxon>Fungi</taxon>
        <taxon>Dikarya</taxon>
        <taxon>Basidiomycota</taxon>
        <taxon>Agaricomycotina</taxon>
        <taxon>Agaricomycetes</taxon>
        <taxon>Agaricomycetidae</taxon>
        <taxon>Agaricales</taxon>
        <taxon>Marasmiineae</taxon>
        <taxon>Marasmiaceae</taxon>
        <taxon>Tetrapyrgos</taxon>
    </lineage>
</organism>
<keyword evidence="6" id="KW-1185">Reference proteome</keyword>
<dbReference type="Proteomes" id="UP000559256">
    <property type="component" value="Unassembled WGS sequence"/>
</dbReference>
<dbReference type="SUPFAM" id="SSF52129">
    <property type="entry name" value="Caspase-like"/>
    <property type="match status" value="1"/>
</dbReference>
<dbReference type="InterPro" id="IPR050452">
    <property type="entry name" value="Metacaspase"/>
</dbReference>
<evidence type="ECO:0000256" key="1">
    <source>
        <dbReference type="ARBA" id="ARBA00009005"/>
    </source>
</evidence>
<evidence type="ECO:0000256" key="3">
    <source>
        <dbReference type="ARBA" id="ARBA00022807"/>
    </source>
</evidence>
<dbReference type="GO" id="GO:0004197">
    <property type="term" value="F:cysteine-type endopeptidase activity"/>
    <property type="evidence" value="ECO:0007669"/>
    <property type="project" value="InterPro"/>
</dbReference>
<keyword evidence="3" id="KW-0788">Thiol protease</keyword>
<comment type="similarity">
    <text evidence="1">Belongs to the peptidase C14B family.</text>
</comment>
<reference evidence="5 6" key="1">
    <citation type="journal article" date="2020" name="ISME J.">
        <title>Uncovering the hidden diversity of litter-decomposition mechanisms in mushroom-forming fungi.</title>
        <authorList>
            <person name="Floudas D."/>
            <person name="Bentzer J."/>
            <person name="Ahren D."/>
            <person name="Johansson T."/>
            <person name="Persson P."/>
            <person name="Tunlid A."/>
        </authorList>
    </citation>
    <scope>NUCLEOTIDE SEQUENCE [LARGE SCALE GENOMIC DNA]</scope>
    <source>
        <strain evidence="5 6">CBS 291.85</strain>
    </source>
</reference>
<protein>
    <recommendedName>
        <fullName evidence="4">Peptidase C14 caspase domain-containing protein</fullName>
    </recommendedName>
</protein>
<feature type="domain" description="Peptidase C14 caspase" evidence="4">
    <location>
        <begin position="11"/>
        <end position="254"/>
    </location>
</feature>
<dbReference type="InterPro" id="IPR011600">
    <property type="entry name" value="Pept_C14_caspase"/>
</dbReference>
<dbReference type="GO" id="GO:0006915">
    <property type="term" value="P:apoptotic process"/>
    <property type="evidence" value="ECO:0007669"/>
    <property type="project" value="UniProtKB-KW"/>
</dbReference>
<dbReference type="PANTHER" id="PTHR48104:SF30">
    <property type="entry name" value="METACASPASE-1"/>
    <property type="match status" value="1"/>
</dbReference>
<dbReference type="EMBL" id="JAACJM010000470">
    <property type="protein sequence ID" value="KAF5317642.1"/>
    <property type="molecule type" value="Genomic_DNA"/>
</dbReference>
<gene>
    <name evidence="5" type="ORF">D9758_018630</name>
</gene>
<dbReference type="AlphaFoldDB" id="A0A8H5B6U2"/>
<dbReference type="OrthoDB" id="3223806at2759"/>
<dbReference type="PANTHER" id="PTHR48104">
    <property type="entry name" value="METACASPASE-4"/>
    <property type="match status" value="1"/>
</dbReference>
<keyword evidence="2" id="KW-0053">Apoptosis</keyword>
<keyword evidence="3" id="KW-0645">Protease</keyword>
<proteinExistence type="inferred from homology"/>
<accession>A0A8H5B6U2</accession>
<evidence type="ECO:0000259" key="4">
    <source>
        <dbReference type="Pfam" id="PF00656"/>
    </source>
</evidence>
<sequence>MAVSVDFKRLFALIIGIDNYEDPSIQNLSGAVLDAENVKNCLTDTLGVLQSNIQTLYDTQATKVNILNAIRGLADIPIAKDDPILIYYAGHGGRAPAPAGWFTSDSSNEIEMLCPHDFKQSGSDTKDGQGIFDLTLAHYFNDLADKWENISVIFDCCHSGSATRDDKVRDDERVRGIELPKDYVIPLSVFEQQVDRACRRDEKAGERSYGGYFTSELLKLFNARGPEGISDLTYQDVIETINLELHTLWQNPQCVGAKQGRLLFSTTVPGPDRASLIGISTKSDPGEFRLDAGEADGILKGAEFNIYSDKNMTNFVGKVIADAPRRYDTTCRVADDVQFPLDLRTAFALPVHIGLGRDICLFVPSDTVFSELRTALTKHMQRRDKMQGFCLLDSEHDNPPDGPRADLALRVVKIGDDSFVQFDVKDQKCIDMGLTKMPYHVSLCSNEVLMTVLRCAADFYWKFRNNPSLSSYDITLECFELEEDPNQDTFKPKNDRQNLINTDGMIILNSVTRQRSDVATVPYGYRINNRTKKSFYAALFYFDFSSLSIVSLYIPDSARRGKLEFSIQPGSCVTIGYGDSGTSPIEFRMRREQDVAESILQREQDVDVGFLRLYASTHCTKYLDIVQESPLEDLTRYTQAYTGGSKVVFGTLTIPVVTKTRSA</sequence>
<keyword evidence="3" id="KW-0378">Hydrolase</keyword>
<dbReference type="Pfam" id="PF00656">
    <property type="entry name" value="Peptidase_C14"/>
    <property type="match status" value="1"/>
</dbReference>